<dbReference type="InterPro" id="IPR037143">
    <property type="entry name" value="4-PPantetheinyl_Trfase_dom_sf"/>
</dbReference>
<evidence type="ECO:0000256" key="8">
    <source>
        <dbReference type="HAMAP-Rule" id="MF_00101"/>
    </source>
</evidence>
<comment type="catalytic activity">
    <reaction evidence="8">
        <text>apo-[ACP] + CoA = holo-[ACP] + adenosine 3',5'-bisphosphate + H(+)</text>
        <dbReference type="Rhea" id="RHEA:12068"/>
        <dbReference type="Rhea" id="RHEA-COMP:9685"/>
        <dbReference type="Rhea" id="RHEA-COMP:9690"/>
        <dbReference type="ChEBI" id="CHEBI:15378"/>
        <dbReference type="ChEBI" id="CHEBI:29999"/>
        <dbReference type="ChEBI" id="CHEBI:57287"/>
        <dbReference type="ChEBI" id="CHEBI:58343"/>
        <dbReference type="ChEBI" id="CHEBI:64479"/>
        <dbReference type="EC" id="2.7.8.7"/>
    </reaction>
</comment>
<gene>
    <name evidence="8" type="primary">acpS</name>
    <name evidence="10" type="ORF">MPHL21000_23370</name>
</gene>
<comment type="subcellular location">
    <subcellularLocation>
        <location evidence="8">Cytoplasm</location>
    </subcellularLocation>
</comment>
<feature type="binding site" evidence="8">
    <location>
        <position position="21"/>
    </location>
    <ligand>
        <name>Mg(2+)</name>
        <dbReference type="ChEBI" id="CHEBI:18420"/>
    </ligand>
</feature>
<dbReference type="GO" id="GO:0006633">
    <property type="term" value="P:fatty acid biosynthetic process"/>
    <property type="evidence" value="ECO:0007669"/>
    <property type="project" value="UniProtKB-UniRule"/>
</dbReference>
<evidence type="ECO:0000256" key="5">
    <source>
        <dbReference type="ARBA" id="ARBA00022842"/>
    </source>
</evidence>
<evidence type="ECO:0000256" key="7">
    <source>
        <dbReference type="ARBA" id="ARBA00023160"/>
    </source>
</evidence>
<keyword evidence="4 8" id="KW-0276">Fatty acid metabolism</keyword>
<protein>
    <recommendedName>
        <fullName evidence="8">Holo-[acyl-carrier-protein] synthase</fullName>
        <shortName evidence="8">Holo-ACP synthase</shortName>
        <ecNumber evidence="8">2.7.8.7</ecNumber>
    </recommendedName>
    <alternativeName>
        <fullName evidence="8">4'-phosphopantetheinyl transferase AcpS</fullName>
    </alternativeName>
</protein>
<feature type="binding site" evidence="8">
    <location>
        <position position="69"/>
    </location>
    <ligand>
        <name>Mg(2+)</name>
        <dbReference type="ChEBI" id="CHEBI:18420"/>
    </ligand>
</feature>
<dbReference type="RefSeq" id="WP_236715849.1">
    <property type="nucleotide sequence ID" value="NZ_ANBO01000045.1"/>
</dbReference>
<dbReference type="GO" id="GO:0005737">
    <property type="term" value="C:cytoplasm"/>
    <property type="evidence" value="ECO:0007669"/>
    <property type="project" value="UniProtKB-SubCell"/>
</dbReference>
<feature type="domain" description="4'-phosphopantetheinyl transferase" evidence="9">
    <location>
        <begin position="17"/>
        <end position="98"/>
    </location>
</feature>
<keyword evidence="5 8" id="KW-0460">Magnesium</keyword>
<evidence type="ECO:0000256" key="1">
    <source>
        <dbReference type="ARBA" id="ARBA00022516"/>
    </source>
</evidence>
<dbReference type="EC" id="2.7.8.7" evidence="8"/>
<keyword evidence="3 8" id="KW-0479">Metal-binding</keyword>
<comment type="similarity">
    <text evidence="8">Belongs to the P-Pant transferase superfamily. AcpS family.</text>
</comment>
<evidence type="ECO:0000256" key="4">
    <source>
        <dbReference type="ARBA" id="ARBA00022832"/>
    </source>
</evidence>
<dbReference type="GO" id="GO:0000287">
    <property type="term" value="F:magnesium ion binding"/>
    <property type="evidence" value="ECO:0007669"/>
    <property type="project" value="UniProtKB-UniRule"/>
</dbReference>
<comment type="cofactor">
    <cofactor evidence="8">
        <name>Mg(2+)</name>
        <dbReference type="ChEBI" id="CHEBI:18420"/>
    </cofactor>
</comment>
<dbReference type="SUPFAM" id="SSF56214">
    <property type="entry name" value="4'-phosphopantetheinyl transferase"/>
    <property type="match status" value="1"/>
</dbReference>
<evidence type="ECO:0000256" key="2">
    <source>
        <dbReference type="ARBA" id="ARBA00022679"/>
    </source>
</evidence>
<reference evidence="10 11" key="1">
    <citation type="submission" date="2012-10" db="EMBL/GenBank/DDBJ databases">
        <title>The draft sequence of the Mycobacterium pheli genome.</title>
        <authorList>
            <person name="Pettersson B.M.F."/>
            <person name="Das S."/>
            <person name="Dasgupta S."/>
            <person name="Bhattacharya A."/>
            <person name="Kirsebom L.A."/>
        </authorList>
    </citation>
    <scope>NUCLEOTIDE SEQUENCE [LARGE SCALE GENOMIC DNA]</scope>
    <source>
        <strain evidence="10 11">CCUG 21000</strain>
    </source>
</reference>
<organism evidence="10 11">
    <name type="scientific">Mycolicibacterium phlei DSM 43239 = CCUG 21000</name>
    <dbReference type="NCBI Taxonomy" id="1226750"/>
    <lineage>
        <taxon>Bacteria</taxon>
        <taxon>Bacillati</taxon>
        <taxon>Actinomycetota</taxon>
        <taxon>Actinomycetes</taxon>
        <taxon>Mycobacteriales</taxon>
        <taxon>Mycobacteriaceae</taxon>
        <taxon>Mycolicibacterium</taxon>
    </lineage>
</organism>
<dbReference type="InterPro" id="IPR008278">
    <property type="entry name" value="4-PPantetheinyl_Trfase_dom"/>
</dbReference>
<comment type="caution">
    <text evidence="10">The sequence shown here is derived from an EMBL/GenBank/DDBJ whole genome shotgun (WGS) entry which is preliminary data.</text>
</comment>
<dbReference type="Proteomes" id="UP000325690">
    <property type="component" value="Unassembled WGS sequence"/>
</dbReference>
<keyword evidence="8" id="KW-0963">Cytoplasm</keyword>
<evidence type="ECO:0000313" key="11">
    <source>
        <dbReference type="Proteomes" id="UP000325690"/>
    </source>
</evidence>
<evidence type="ECO:0000256" key="3">
    <source>
        <dbReference type="ARBA" id="ARBA00022723"/>
    </source>
</evidence>
<sequence>MTGPFDSELAAVGCEVAVGCDVVALDEIATSLQRFGDRFLRRVYTADEVRECLGANRIERLAARFAAKEAVIKAFADPAAPMPLTDIAVLRAGDLPTLALTGLVAEHAHRHGWLQTSVSLSHTDCHAMATVAVLRRAVSQGS</sequence>
<name>A0A5N5URH1_MYCPH</name>
<evidence type="ECO:0000259" key="9">
    <source>
        <dbReference type="Pfam" id="PF01648"/>
    </source>
</evidence>
<keyword evidence="1 8" id="KW-0444">Lipid biosynthesis</keyword>
<keyword evidence="11" id="KW-1185">Reference proteome</keyword>
<evidence type="ECO:0000313" key="10">
    <source>
        <dbReference type="EMBL" id="KAB7751717.1"/>
    </source>
</evidence>
<keyword evidence="6 8" id="KW-0443">Lipid metabolism</keyword>
<dbReference type="GO" id="GO:0008897">
    <property type="term" value="F:holo-[acyl-carrier-protein] synthase activity"/>
    <property type="evidence" value="ECO:0007669"/>
    <property type="project" value="UniProtKB-UniRule"/>
</dbReference>
<dbReference type="Pfam" id="PF01648">
    <property type="entry name" value="ACPS"/>
    <property type="match status" value="1"/>
</dbReference>
<dbReference type="HAMAP" id="MF_00101">
    <property type="entry name" value="AcpS"/>
    <property type="match status" value="1"/>
</dbReference>
<dbReference type="GeneID" id="74301613"/>
<dbReference type="Gene3D" id="3.90.470.20">
    <property type="entry name" value="4'-phosphopantetheinyl transferase domain"/>
    <property type="match status" value="1"/>
</dbReference>
<proteinExistence type="inferred from homology"/>
<accession>A0A5N5URH1</accession>
<dbReference type="NCBIfam" id="TIGR00556">
    <property type="entry name" value="pantethn_trn"/>
    <property type="match status" value="1"/>
</dbReference>
<comment type="function">
    <text evidence="8">Transfers the 4'-phosphopantetheine moiety from coenzyme A to a Ser of acyl-carrier-protein.</text>
</comment>
<dbReference type="InterPro" id="IPR004568">
    <property type="entry name" value="Ppantetheine-prot_Trfase_dom"/>
</dbReference>
<keyword evidence="7 8" id="KW-0275">Fatty acid biosynthesis</keyword>
<dbReference type="AlphaFoldDB" id="A0A5N5URH1"/>
<dbReference type="EMBL" id="ANBP01000054">
    <property type="protein sequence ID" value="KAB7751717.1"/>
    <property type="molecule type" value="Genomic_DNA"/>
</dbReference>
<evidence type="ECO:0000256" key="6">
    <source>
        <dbReference type="ARBA" id="ARBA00023098"/>
    </source>
</evidence>
<keyword evidence="2 8" id="KW-0808">Transferase</keyword>
<dbReference type="InterPro" id="IPR002582">
    <property type="entry name" value="ACPS"/>
</dbReference>